<dbReference type="EMBL" id="QRNO01000020">
    <property type="protein sequence ID" value="RHK51138.1"/>
    <property type="molecule type" value="Genomic_DNA"/>
</dbReference>
<dbReference type="OrthoDB" id="597977at2"/>
<feature type="domain" description="Helix-turn-helix" evidence="2">
    <location>
        <begin position="61"/>
        <end position="97"/>
    </location>
</feature>
<evidence type="ECO:0000313" key="4">
    <source>
        <dbReference type="Proteomes" id="UP000286598"/>
    </source>
</evidence>
<dbReference type="InterPro" id="IPR041657">
    <property type="entry name" value="HTH_17"/>
</dbReference>
<feature type="coiled-coil region" evidence="1">
    <location>
        <begin position="17"/>
        <end position="44"/>
    </location>
</feature>
<evidence type="ECO:0000313" key="3">
    <source>
        <dbReference type="EMBL" id="RHK51138.1"/>
    </source>
</evidence>
<dbReference type="GO" id="GO:0003677">
    <property type="term" value="F:DNA binding"/>
    <property type="evidence" value="ECO:0007669"/>
    <property type="project" value="UniProtKB-KW"/>
</dbReference>
<dbReference type="AlphaFoldDB" id="A0A3R6K8U9"/>
<name>A0A3R6K8U9_9BACT</name>
<dbReference type="Proteomes" id="UP000286598">
    <property type="component" value="Unassembled WGS sequence"/>
</dbReference>
<evidence type="ECO:0000259" key="2">
    <source>
        <dbReference type="Pfam" id="PF12728"/>
    </source>
</evidence>
<comment type="caution">
    <text evidence="3">The sequence shown here is derived from an EMBL/GenBank/DDBJ whole genome shotgun (WGS) entry which is preliminary data.</text>
</comment>
<sequence length="121" mass="14324">MCDIYEVKTLEEMPKALSYLINKVETLQQDVNNLRKKERASESSRWMNIDELCAYHPSHPKKQTVYEWVSKKTIPYHKMTKGLMFLQSEIDEWLKRGAQKSEKELLQEAKDFVLSKEGKEV</sequence>
<keyword evidence="4" id="KW-1185">Reference proteome</keyword>
<reference evidence="3 4" key="1">
    <citation type="submission" date="2018-08" db="EMBL/GenBank/DDBJ databases">
        <title>A genome reference for cultivated species of the human gut microbiota.</title>
        <authorList>
            <person name="Zou Y."/>
            <person name="Xue W."/>
            <person name="Luo G."/>
        </authorList>
    </citation>
    <scope>NUCLEOTIDE SEQUENCE [LARGE SCALE GENOMIC DNA]</scope>
    <source>
        <strain evidence="3 4">AF42-9</strain>
    </source>
</reference>
<dbReference type="Pfam" id="PF12728">
    <property type="entry name" value="HTH_17"/>
    <property type="match status" value="1"/>
</dbReference>
<organism evidence="3 4">
    <name type="scientific">Leyella stercorea</name>
    <dbReference type="NCBI Taxonomy" id="363265"/>
    <lineage>
        <taxon>Bacteria</taxon>
        <taxon>Pseudomonadati</taxon>
        <taxon>Bacteroidota</taxon>
        <taxon>Bacteroidia</taxon>
        <taxon>Bacteroidales</taxon>
        <taxon>Prevotellaceae</taxon>
        <taxon>Leyella</taxon>
    </lineage>
</organism>
<protein>
    <submittedName>
        <fullName evidence="3">DNA-binding protein</fullName>
    </submittedName>
</protein>
<gene>
    <name evidence="3" type="ORF">DW060_05435</name>
</gene>
<accession>A0A3R6K8U9</accession>
<keyword evidence="3" id="KW-0238">DNA-binding</keyword>
<proteinExistence type="predicted"/>
<keyword evidence="1" id="KW-0175">Coiled coil</keyword>
<evidence type="ECO:0000256" key="1">
    <source>
        <dbReference type="SAM" id="Coils"/>
    </source>
</evidence>